<dbReference type="InterPro" id="IPR010998">
    <property type="entry name" value="Integrase_recombinase_N"/>
</dbReference>
<reference evidence="3" key="1">
    <citation type="submission" date="2017-08" db="EMBL/GenBank/DDBJ databases">
        <authorList>
            <person name="Polle J.E."/>
            <person name="Barry K."/>
            <person name="Cushman J."/>
            <person name="Schmutz J."/>
            <person name="Tran D."/>
            <person name="Hathwaick L.T."/>
            <person name="Yim W.C."/>
            <person name="Jenkins J."/>
            <person name="Mckie-Krisberg Z.M."/>
            <person name="Prochnik S."/>
            <person name="Lindquist E."/>
            <person name="Dockter R.B."/>
            <person name="Adam C."/>
            <person name="Molina H."/>
            <person name="Bunkerborg J."/>
            <person name="Jin E."/>
            <person name="Buchheim M."/>
            <person name="Magnuson J."/>
        </authorList>
    </citation>
    <scope>NUCLEOTIDE SEQUENCE</scope>
    <source>
        <strain evidence="3">CCAP 19/18</strain>
    </source>
</reference>
<keyword evidence="1" id="KW-0238">DNA-binding</keyword>
<dbReference type="Proteomes" id="UP000815325">
    <property type="component" value="Unassembled WGS sequence"/>
</dbReference>
<keyword evidence="4" id="KW-1185">Reference proteome</keyword>
<organism evidence="3 4">
    <name type="scientific">Dunaliella salina</name>
    <name type="common">Green alga</name>
    <name type="synonym">Protococcus salinus</name>
    <dbReference type="NCBI Taxonomy" id="3046"/>
    <lineage>
        <taxon>Eukaryota</taxon>
        <taxon>Viridiplantae</taxon>
        <taxon>Chlorophyta</taxon>
        <taxon>core chlorophytes</taxon>
        <taxon>Chlorophyceae</taxon>
        <taxon>CS clade</taxon>
        <taxon>Chlamydomonadales</taxon>
        <taxon>Dunaliellaceae</taxon>
        <taxon>Dunaliella</taxon>
    </lineage>
</organism>
<comment type="caution">
    <text evidence="3">The sequence shown here is derived from an EMBL/GenBank/DDBJ whole genome shotgun (WGS) entry which is preliminary data.</text>
</comment>
<dbReference type="EMBL" id="MU069980">
    <property type="protein sequence ID" value="KAF5831061.1"/>
    <property type="molecule type" value="Genomic_DNA"/>
</dbReference>
<proteinExistence type="predicted"/>
<dbReference type="Gene3D" id="1.10.150.130">
    <property type="match status" value="1"/>
</dbReference>
<sequence length="248" mass="27661">MELPPVDFNAGFSLINACLRGEIALPPPGSFPPQNPAGAAVNAGCPAIQQDSYAHAASQRRQTERLQNIFHERDRDLHEDEEFEAQLAQSALSEEEARKVFATSQSLRASGTQQSYKSAFKKFQDFCGRHNFICYDSPHTVDVAVRFFVDLLEHFKERVDNGMSVPAQSTVRGYQSALQNFYTSANLMVNPAYKAAYHNALKYLQDLEKPPQQDPQTSTPQDALSPDQVKAMLTNASKERSAYGLQTR</sequence>
<evidence type="ECO:0000313" key="4">
    <source>
        <dbReference type="Proteomes" id="UP000815325"/>
    </source>
</evidence>
<evidence type="ECO:0000256" key="1">
    <source>
        <dbReference type="ARBA" id="ARBA00023125"/>
    </source>
</evidence>
<evidence type="ECO:0000313" key="3">
    <source>
        <dbReference type="EMBL" id="KAF5831061.1"/>
    </source>
</evidence>
<gene>
    <name evidence="3" type="ORF">DUNSADRAFT_13648</name>
</gene>
<dbReference type="SUPFAM" id="SSF47823">
    <property type="entry name" value="lambda integrase-like, N-terminal domain"/>
    <property type="match status" value="1"/>
</dbReference>
<evidence type="ECO:0000256" key="2">
    <source>
        <dbReference type="SAM" id="MobiDB-lite"/>
    </source>
</evidence>
<protein>
    <recommendedName>
        <fullName evidence="5">Core-binding (CB) domain-containing protein</fullName>
    </recommendedName>
</protein>
<name>A0ABQ7G8W8_DUNSA</name>
<accession>A0ABQ7G8W8</accession>
<evidence type="ECO:0008006" key="5">
    <source>
        <dbReference type="Google" id="ProtNLM"/>
    </source>
</evidence>
<feature type="region of interest" description="Disordered" evidence="2">
    <location>
        <begin position="209"/>
        <end position="248"/>
    </location>
</feature>